<name>E8V3Y1_TERSS</name>
<dbReference type="Proteomes" id="UP000006844">
    <property type="component" value="Chromosome"/>
</dbReference>
<dbReference type="HOGENOM" id="CLU_2537835_0_0_0"/>
<evidence type="ECO:0000313" key="2">
    <source>
        <dbReference type="Proteomes" id="UP000006844"/>
    </source>
</evidence>
<keyword evidence="1" id="KW-0436">Ligase</keyword>
<dbReference type="KEGG" id="tsa:AciPR4_0560"/>
<dbReference type="AlphaFoldDB" id="E8V3Y1"/>
<organism evidence="1 2">
    <name type="scientific">Terriglobus saanensis (strain ATCC BAA-1853 / DSM 23119 / SP1PR4)</name>
    <dbReference type="NCBI Taxonomy" id="401053"/>
    <lineage>
        <taxon>Bacteria</taxon>
        <taxon>Pseudomonadati</taxon>
        <taxon>Acidobacteriota</taxon>
        <taxon>Terriglobia</taxon>
        <taxon>Terriglobales</taxon>
        <taxon>Acidobacteriaceae</taxon>
        <taxon>Terriglobus</taxon>
    </lineage>
</organism>
<dbReference type="eggNOG" id="COG2872">
    <property type="taxonomic scope" value="Bacteria"/>
</dbReference>
<protein>
    <submittedName>
        <fullName evidence="1">Threonyl and alanyl tRNA synthetase/DHHA1 domain protein</fullName>
    </submittedName>
</protein>
<dbReference type="OrthoDB" id="9812949at2"/>
<sequence>MPTFETEVADIRLHSQARGRSLWQLSLRESLFQPGDTGTLRATARSGASIEIAILAIEPDDEGTLWHNTEKPLLAGTTVTATITSPAK</sequence>
<proteinExistence type="predicted"/>
<reference evidence="1 2" key="1">
    <citation type="journal article" date="2012" name="Stand. Genomic Sci.">
        <title>Complete genome sequence of Terriglobus saanensis type strain SP1PR4(T), an Acidobacteria from tundra soil.</title>
        <authorList>
            <person name="Rawat S.R."/>
            <person name="Mannisto M.K."/>
            <person name="Starovoytov V."/>
            <person name="Goodwin L."/>
            <person name="Nolan M."/>
            <person name="Hauser L."/>
            <person name="Land M."/>
            <person name="Davenport K.W."/>
            <person name="Woyke T."/>
            <person name="Haggblom M.M."/>
        </authorList>
    </citation>
    <scope>NUCLEOTIDE SEQUENCE</scope>
    <source>
        <strain evidence="2">ATCC BAA-1853 / DSM 23119 / SP1PR4</strain>
    </source>
</reference>
<accession>E8V3Y1</accession>
<dbReference type="GO" id="GO:0004812">
    <property type="term" value="F:aminoacyl-tRNA ligase activity"/>
    <property type="evidence" value="ECO:0007669"/>
    <property type="project" value="UniProtKB-KW"/>
</dbReference>
<keyword evidence="2" id="KW-1185">Reference proteome</keyword>
<keyword evidence="1" id="KW-0030">Aminoacyl-tRNA synthetase</keyword>
<dbReference type="STRING" id="401053.AciPR4_0560"/>
<gene>
    <name evidence="1" type="ordered locus">AciPR4_0560</name>
</gene>
<dbReference type="RefSeq" id="WP_013567128.1">
    <property type="nucleotide sequence ID" value="NC_014963.1"/>
</dbReference>
<evidence type="ECO:0000313" key="1">
    <source>
        <dbReference type="EMBL" id="ADV81395.1"/>
    </source>
</evidence>
<dbReference type="EMBL" id="CP002467">
    <property type="protein sequence ID" value="ADV81395.1"/>
    <property type="molecule type" value="Genomic_DNA"/>
</dbReference>